<accession>A0A540VEY6</accession>
<evidence type="ECO:0000259" key="1">
    <source>
        <dbReference type="PROSITE" id="PS51704"/>
    </source>
</evidence>
<dbReference type="InterPro" id="IPR017946">
    <property type="entry name" value="PLC-like_Pdiesterase_TIM-brl"/>
</dbReference>
<dbReference type="GO" id="GO:0008081">
    <property type="term" value="F:phosphoric diester hydrolase activity"/>
    <property type="evidence" value="ECO:0007669"/>
    <property type="project" value="InterPro"/>
</dbReference>
<reference evidence="2 3" key="1">
    <citation type="submission" date="2019-06" db="EMBL/GenBank/DDBJ databases">
        <title>Metagenome assembled Genome of Spiribacter salinus SL48-SHIP from the microbial mat of Salt Lake 48 (Novosibirsk region, Russia).</title>
        <authorList>
            <person name="Shipova A."/>
            <person name="Rozanov A.S."/>
            <person name="Bryanskaya A.V."/>
            <person name="Peltek S.E."/>
        </authorList>
    </citation>
    <scope>NUCLEOTIDE SEQUENCE [LARGE SCALE GENOMIC DNA]</scope>
    <source>
        <strain evidence="2">SL48-SHIP-2</strain>
    </source>
</reference>
<protein>
    <submittedName>
        <fullName evidence="2">Glycerophosphodiester phosphodiesterase</fullName>
    </submittedName>
</protein>
<dbReference type="Gene3D" id="3.20.20.190">
    <property type="entry name" value="Phosphatidylinositol (PI) phosphodiesterase"/>
    <property type="match status" value="1"/>
</dbReference>
<dbReference type="InterPro" id="IPR030395">
    <property type="entry name" value="GP_PDE_dom"/>
</dbReference>
<dbReference type="EMBL" id="VIFK01000387">
    <property type="protein sequence ID" value="TQE95326.1"/>
    <property type="molecule type" value="Genomic_DNA"/>
</dbReference>
<evidence type="ECO:0000313" key="2">
    <source>
        <dbReference type="EMBL" id="TQE95326.1"/>
    </source>
</evidence>
<name>A0A540VEY6_9GAMM</name>
<feature type="domain" description="GP-PDE" evidence="1">
    <location>
        <begin position="20"/>
        <end position="268"/>
    </location>
</feature>
<dbReference type="GO" id="GO:0006629">
    <property type="term" value="P:lipid metabolic process"/>
    <property type="evidence" value="ECO:0007669"/>
    <property type="project" value="InterPro"/>
</dbReference>
<proteinExistence type="predicted"/>
<dbReference type="PANTHER" id="PTHR46211">
    <property type="entry name" value="GLYCEROPHOSPHORYL DIESTER PHOSPHODIESTERASE"/>
    <property type="match status" value="1"/>
</dbReference>
<sequence length="268" mass="29200">MTRPRSASLPRPTFLPAATLTVVGHRGTCRYAPENTLPAFDYALAAGAHMLELDVQLSADGVPMVIHDGTIDRTTDGTGRVRALPLEVLHQRDAGAWFVDEDGQRPFTGTRIPTLQEVFRRYPDVPLTIELKPESGGAIAEAVAQVIRQTGRREALVVASDSADLLQRFRAMESTVCTSLARAEVARLYGLHLLGLHRWYEPPGALLQIPPSYKGISLTTPRFIRAAHACGLHVEVWTVNDPDVMARLVARGVDGIISDLPAQALEVC</sequence>
<dbReference type="Pfam" id="PF03009">
    <property type="entry name" value="GDPD"/>
    <property type="match status" value="1"/>
</dbReference>
<comment type="caution">
    <text evidence="2">The sequence shown here is derived from an EMBL/GenBank/DDBJ whole genome shotgun (WGS) entry which is preliminary data.</text>
</comment>
<gene>
    <name evidence="2" type="ORF">FKY71_17225</name>
</gene>
<dbReference type="SUPFAM" id="SSF51695">
    <property type="entry name" value="PLC-like phosphodiesterases"/>
    <property type="match status" value="1"/>
</dbReference>
<dbReference type="PROSITE" id="PS51704">
    <property type="entry name" value="GP_PDE"/>
    <property type="match status" value="1"/>
</dbReference>
<dbReference type="AlphaFoldDB" id="A0A540VEY6"/>
<dbReference type="CDD" id="cd08561">
    <property type="entry name" value="GDPD_cytoplasmic_ScUgpQ2_like"/>
    <property type="match status" value="1"/>
</dbReference>
<dbReference type="Proteomes" id="UP000315400">
    <property type="component" value="Unassembled WGS sequence"/>
</dbReference>
<dbReference type="PANTHER" id="PTHR46211:SF14">
    <property type="entry name" value="GLYCEROPHOSPHODIESTER PHOSPHODIESTERASE"/>
    <property type="match status" value="1"/>
</dbReference>
<organism evidence="2 3">
    <name type="scientific">Spiribacter salinus</name>
    <dbReference type="NCBI Taxonomy" id="1335746"/>
    <lineage>
        <taxon>Bacteria</taxon>
        <taxon>Pseudomonadati</taxon>
        <taxon>Pseudomonadota</taxon>
        <taxon>Gammaproteobacteria</taxon>
        <taxon>Chromatiales</taxon>
        <taxon>Ectothiorhodospiraceae</taxon>
        <taxon>Spiribacter</taxon>
    </lineage>
</organism>
<evidence type="ECO:0000313" key="3">
    <source>
        <dbReference type="Proteomes" id="UP000315400"/>
    </source>
</evidence>